<evidence type="ECO:0000256" key="5">
    <source>
        <dbReference type="ARBA" id="ARBA00047422"/>
    </source>
</evidence>
<evidence type="ECO:0000256" key="4">
    <source>
        <dbReference type="ARBA" id="ARBA00022747"/>
    </source>
</evidence>
<evidence type="ECO:0000256" key="1">
    <source>
        <dbReference type="ARBA" id="ARBA00022603"/>
    </source>
</evidence>
<comment type="caution">
    <text evidence="11">The sequence shown here is derived from an EMBL/GenBank/DDBJ whole genome shotgun (WGS) entry which is preliminary data.</text>
</comment>
<evidence type="ECO:0000256" key="6">
    <source>
        <dbReference type="PROSITE-ProRule" id="PRU01016"/>
    </source>
</evidence>
<dbReference type="GO" id="GO:0032259">
    <property type="term" value="P:methylation"/>
    <property type="evidence" value="ECO:0007669"/>
    <property type="project" value="UniProtKB-KW"/>
</dbReference>
<dbReference type="InterPro" id="IPR001525">
    <property type="entry name" value="C5_MeTfrase"/>
</dbReference>
<keyword evidence="2 6" id="KW-0808">Transferase</keyword>
<dbReference type="NCBIfam" id="TIGR02987">
    <property type="entry name" value="met_A_Alw26"/>
    <property type="match status" value="1"/>
</dbReference>
<evidence type="ECO:0000313" key="11">
    <source>
        <dbReference type="EMBL" id="GFH63155.1"/>
    </source>
</evidence>
<dbReference type="Gene3D" id="3.40.50.150">
    <property type="entry name" value="Vaccinia Virus protein VP39"/>
    <property type="match status" value="2"/>
</dbReference>
<accession>A0A6L2R6I8</accession>
<dbReference type="NCBIfam" id="TIGR00675">
    <property type="entry name" value="dcm"/>
    <property type="match status" value="1"/>
</dbReference>
<dbReference type="GO" id="GO:0003886">
    <property type="term" value="F:DNA (cytosine-5-)-methyltransferase activity"/>
    <property type="evidence" value="ECO:0007669"/>
    <property type="project" value="UniProtKB-EC"/>
</dbReference>
<dbReference type="PROSITE" id="PS00092">
    <property type="entry name" value="N6_MTASE"/>
    <property type="match status" value="1"/>
</dbReference>
<dbReference type="GO" id="GO:0044027">
    <property type="term" value="P:negative regulation of gene expression via chromosomal CpG island methylation"/>
    <property type="evidence" value="ECO:0007669"/>
    <property type="project" value="TreeGrafter"/>
</dbReference>
<feature type="domain" description="TaqI-like C-terminal specificity" evidence="10">
    <location>
        <begin position="379"/>
        <end position="497"/>
    </location>
</feature>
<comment type="catalytic activity">
    <reaction evidence="5 8">
        <text>a 2'-deoxycytidine in DNA + S-adenosyl-L-methionine = a 5-methyl-2'-deoxycytidine in DNA + S-adenosyl-L-homocysteine + H(+)</text>
        <dbReference type="Rhea" id="RHEA:13681"/>
        <dbReference type="Rhea" id="RHEA-COMP:11369"/>
        <dbReference type="Rhea" id="RHEA-COMP:11370"/>
        <dbReference type="ChEBI" id="CHEBI:15378"/>
        <dbReference type="ChEBI" id="CHEBI:57856"/>
        <dbReference type="ChEBI" id="CHEBI:59789"/>
        <dbReference type="ChEBI" id="CHEBI:85452"/>
        <dbReference type="ChEBI" id="CHEBI:85454"/>
        <dbReference type="EC" id="2.1.1.37"/>
    </reaction>
</comment>
<keyword evidence="4" id="KW-0680">Restriction system</keyword>
<dbReference type="GO" id="GO:0003677">
    <property type="term" value="F:DNA binding"/>
    <property type="evidence" value="ECO:0007669"/>
    <property type="project" value="TreeGrafter"/>
</dbReference>
<evidence type="ECO:0000256" key="8">
    <source>
        <dbReference type="RuleBase" id="RU000417"/>
    </source>
</evidence>
<dbReference type="InterPro" id="IPR002052">
    <property type="entry name" value="DNA_methylase_N6_adenine_CS"/>
</dbReference>
<gene>
    <name evidence="11" type="ORF">ZNDK_0926</name>
</gene>
<dbReference type="InterPro" id="IPR029063">
    <property type="entry name" value="SAM-dependent_MTases_sf"/>
</dbReference>
<dbReference type="InterPro" id="IPR011639">
    <property type="entry name" value="MethylTrfase_TaqI-like_dom"/>
</dbReference>
<dbReference type="PROSITE" id="PS51679">
    <property type="entry name" value="SAM_MT_C5"/>
    <property type="match status" value="1"/>
</dbReference>
<evidence type="ECO:0000256" key="7">
    <source>
        <dbReference type="RuleBase" id="RU000416"/>
    </source>
</evidence>
<dbReference type="Proteomes" id="UP000505077">
    <property type="component" value="Unassembled WGS sequence"/>
</dbReference>
<dbReference type="PANTHER" id="PTHR10629:SF52">
    <property type="entry name" value="DNA (CYTOSINE-5)-METHYLTRANSFERASE 1"/>
    <property type="match status" value="1"/>
</dbReference>
<evidence type="ECO:0000256" key="3">
    <source>
        <dbReference type="ARBA" id="ARBA00022691"/>
    </source>
</evidence>
<dbReference type="EMBL" id="BLLL01000010">
    <property type="protein sequence ID" value="GFH63155.1"/>
    <property type="molecule type" value="Genomic_DNA"/>
</dbReference>
<feature type="active site" evidence="6">
    <location>
        <position position="789"/>
    </location>
</feature>
<evidence type="ECO:0000259" key="10">
    <source>
        <dbReference type="Pfam" id="PF12950"/>
    </source>
</evidence>
<evidence type="ECO:0000256" key="2">
    <source>
        <dbReference type="ARBA" id="ARBA00022679"/>
    </source>
</evidence>
<keyword evidence="3 6" id="KW-0949">S-adenosyl-L-methionine</keyword>
<dbReference type="InterPro" id="IPR025931">
    <property type="entry name" value="TaqI_C"/>
</dbReference>
<name>A0A6L2R6I8_9BACT</name>
<dbReference type="InterPro" id="IPR050390">
    <property type="entry name" value="C5-Methyltransferase"/>
</dbReference>
<evidence type="ECO:0000259" key="9">
    <source>
        <dbReference type="Pfam" id="PF07669"/>
    </source>
</evidence>
<comment type="similarity">
    <text evidence="6 7">Belongs to the class I-like SAM-binding methyltransferase superfamily. C5-methyltransferase family.</text>
</comment>
<feature type="domain" description="Type II methyltransferase M.TaqI-like" evidence="9">
    <location>
        <begin position="97"/>
        <end position="271"/>
    </location>
</feature>
<dbReference type="PANTHER" id="PTHR10629">
    <property type="entry name" value="CYTOSINE-SPECIFIC METHYLTRANSFERASE"/>
    <property type="match status" value="1"/>
</dbReference>
<dbReference type="EC" id="2.1.1.37" evidence="8"/>
<organism evidence="11 12">
    <name type="scientific">Candidatus Desulfovibrio kirbyi</name>
    <dbReference type="NCBI Taxonomy" id="2696086"/>
    <lineage>
        <taxon>Bacteria</taxon>
        <taxon>Pseudomonadati</taxon>
        <taxon>Thermodesulfobacteriota</taxon>
        <taxon>Desulfovibrionia</taxon>
        <taxon>Desulfovibrionales</taxon>
        <taxon>Desulfovibrionaceae</taxon>
        <taxon>Desulfovibrio</taxon>
    </lineage>
</organism>
<dbReference type="AlphaFoldDB" id="A0A6L2R6I8"/>
<dbReference type="Pfam" id="PF12950">
    <property type="entry name" value="TaqI_C"/>
    <property type="match status" value="1"/>
</dbReference>
<dbReference type="InterPro" id="IPR014329">
    <property type="entry name" value="M6_adenine_DNA_mtrans_Alw26I"/>
</dbReference>
<protein>
    <recommendedName>
        <fullName evidence="8">Cytosine-specific methyltransferase</fullName>
        <ecNumber evidence="8">2.1.1.37</ecNumber>
    </recommendedName>
</protein>
<proteinExistence type="inferred from homology"/>
<dbReference type="InterPro" id="IPR018117">
    <property type="entry name" value="C5_DNA_meth_AS"/>
</dbReference>
<dbReference type="Gene3D" id="3.90.120.10">
    <property type="entry name" value="DNA Methylase, subunit A, domain 2"/>
    <property type="match status" value="1"/>
</dbReference>
<dbReference type="PRINTS" id="PR00105">
    <property type="entry name" value="C5METTRFRASE"/>
</dbReference>
<dbReference type="SUPFAM" id="SSF53335">
    <property type="entry name" value="S-adenosyl-L-methionine-dependent methyltransferases"/>
    <property type="match status" value="3"/>
</dbReference>
<dbReference type="Pfam" id="PF00145">
    <property type="entry name" value="DNA_methylase"/>
    <property type="match status" value="2"/>
</dbReference>
<dbReference type="Pfam" id="PF07669">
    <property type="entry name" value="Eco57I"/>
    <property type="match status" value="1"/>
</dbReference>
<dbReference type="GO" id="GO:0009307">
    <property type="term" value="P:DNA restriction-modification system"/>
    <property type="evidence" value="ECO:0007669"/>
    <property type="project" value="UniProtKB-KW"/>
</dbReference>
<sequence length="966" mass="108809">MCSVLANAASRIISKRNIDRTMPFLRRKQTGSFYTSDDLTAAMIDDLIQCLPDHKRNTLYNLRFLEPCVGAGSFVFAYLLAALRFKFTQEQSHKLINNIYVCDINADAINSYSVALRDFALKYFGISLAEDYFATHVGGGLLFNLDSAMPRYTSIDSIFGNCMENSFDIIVTNPPYKNLKAERKHYQSIEAYNADRARYATVTEQAARHLHYSIHGVNNLFKLFFEEIFERYAAKDGIISLLVPSSILTDKTCEQLRRRIFATSGIKSIKVIGENSTVVDAQQALCALLIQKNVQFQTMEVCQNYGTLKAKAVTIETAKAIDKDLGHSILILDPSEYEKLRQLKKYPKIKELSFIVNMRGELDLTANKGAIVTQNTGYPLIRGRNIGYYQLLGMPTDEFVAPSFVKQSSKRCFIDGERLICQQIANMSKERRLTFAVIQKYNVLGNTCNFIAIKENKYDIDIYFMLGLLNSSIMNWYFKIQSSNNHINNYEIACFPVPVDFNCKSQIADLAKEYIADTNRTLLLDRIDELVKEAFCLNRIEIKMELPTFPDTTAFDKRVICAITEKQEKLSRGEILNHTTFKLSKLDLEMVRSVPQGGNWKNIPTETVAKSKRLEQITKTGGRTTLYGRIDYNKPGYTITTYFNRPGNGTYIHPVHDRVLSVREAARFQTFPDSYYFCGNKTQLLNQVGNAVPPLFAYQIAKKLIDEVGCERSLDLFCGAGGMTLGFKQAGIKSVLSTDIEPIACLTLKVNNPEIPVLCGNVTQEDIKAKILEATLANNVDMLCGGPPCQGFSMAGHRLSDDPRNQLVKDFIDIVRQVKPKILVLENVEGLLTFQGGAIYRLIHDMFSEIGYNTEGRLMQTHLFGVPQKRKRVIIMCIRDDAGLSASKLYPTPVTTDEHSQSTAREAISDLESVECGDGAKYDGAEYSNFVAMLKGEVTQDVFLRGLVGNSKRQNIPKFKQLLLFG</sequence>
<dbReference type="PROSITE" id="PS00094">
    <property type="entry name" value="C5_MTASE_1"/>
    <property type="match status" value="1"/>
</dbReference>
<evidence type="ECO:0000313" key="12">
    <source>
        <dbReference type="Proteomes" id="UP000505077"/>
    </source>
</evidence>
<keyword evidence="1 6" id="KW-0489">Methyltransferase</keyword>
<reference evidence="11 12" key="1">
    <citation type="journal article" date="2020" name="ISME J.">
        <title>Parallel Reductive Genome Evolution in Desulfovibrio Ectosymbionts Independently Acquired by Trichonympha Protists in the Termite Gut.</title>
        <authorList>
            <person name="Takeuchi M."/>
            <person name="Kuwahara H."/>
            <person name="Murakami T."/>
            <person name="Takahashi K."/>
            <person name="Kajitani R."/>
            <person name="Toyoda A."/>
            <person name="Itoh T."/>
            <person name="Ohkuma M."/>
            <person name="Hongoh Y."/>
        </authorList>
    </citation>
    <scope>NUCLEOTIDE SEQUENCE [LARGE SCALE GENOMIC DNA]</scope>
    <source>
        <strain evidence="11">ZnDsv-02</strain>
    </source>
</reference>
<dbReference type="GO" id="GO:0009007">
    <property type="term" value="F:site-specific DNA-methyltransferase (adenine-specific) activity"/>
    <property type="evidence" value="ECO:0007669"/>
    <property type="project" value="UniProtKB-EC"/>
</dbReference>